<dbReference type="Proteomes" id="UP000243819">
    <property type="component" value="Unassembled WGS sequence"/>
</dbReference>
<dbReference type="SUPFAM" id="SSF55909">
    <property type="entry name" value="Pentein"/>
    <property type="match status" value="1"/>
</dbReference>
<evidence type="ECO:0000256" key="7">
    <source>
        <dbReference type="PIRSR" id="PIRSR006356-1"/>
    </source>
</evidence>
<organism evidence="8 9">
    <name type="scientific">Anaerobranca gottschalkii DSM 13577</name>
    <dbReference type="NCBI Taxonomy" id="1120990"/>
    <lineage>
        <taxon>Bacteria</taxon>
        <taxon>Bacillati</taxon>
        <taxon>Bacillota</taxon>
        <taxon>Clostridia</taxon>
        <taxon>Eubacteriales</taxon>
        <taxon>Proteinivoracaceae</taxon>
        <taxon>Anaerobranca</taxon>
    </lineage>
</organism>
<accession>A0A1I0CKV4</accession>
<dbReference type="AlphaFoldDB" id="A0A1I0CKV4"/>
<dbReference type="PRINTS" id="PR01466">
    <property type="entry name" value="ARGDEIMINASE"/>
</dbReference>
<proteinExistence type="inferred from homology"/>
<feature type="active site" description="Amidino-cysteine intermediate" evidence="7">
    <location>
        <position position="391"/>
    </location>
</feature>
<keyword evidence="9" id="KW-1185">Reference proteome</keyword>
<reference evidence="9" key="1">
    <citation type="submission" date="2016-10" db="EMBL/GenBank/DDBJ databases">
        <authorList>
            <person name="Varghese N."/>
            <person name="Submissions S."/>
        </authorList>
    </citation>
    <scope>NUCLEOTIDE SEQUENCE [LARGE SCALE GENOMIC DNA]</scope>
    <source>
        <strain evidence="9">DSM 13577</strain>
    </source>
</reference>
<evidence type="ECO:0000256" key="4">
    <source>
        <dbReference type="ARBA" id="ARBA00022503"/>
    </source>
</evidence>
<sequence length="401" mass="45997">MLVTSDIGKLKKVVVHRPGEELEYLTPKYLEELLFDEIPWLERAREEHDKFVQIMRNEGVEVLYITDLMTEVLEKKPELRESFIIDHLDLSHIANPTTRETVFHYLMEKDSKAIVETLIRGLKKDYVQTLKKNKSLGDLTKYNFPFYLAPLPSMYFTRDQGVTIGSHFIVGSMFNDTRKRETLFIKYILEHHEAFKGLEKGVDIEIPPGLEGGDVILISENTVIIGLSERTTVQAIETVAQTILVDKKLVKEIIVVQIPPKRAYMHLDTVFTMVDYDKFLMYPGIKDRIFTYILTPGKNGVVQAKSEKSLKNCLERSLNRKINIIYSGEDDPIIAAREQWGDSTNTLAISPGKVLVYNRNTVTNKQLRKEGIETLEFEGSELVRGRGGPRCMSMPISREKI</sequence>
<name>A0A1I0CKV4_9FIRM</name>
<dbReference type="UniPathway" id="UPA00254">
    <property type="reaction ID" value="UER00364"/>
</dbReference>
<dbReference type="Pfam" id="PF02274">
    <property type="entry name" value="ADI"/>
    <property type="match status" value="1"/>
</dbReference>
<dbReference type="PANTHER" id="PTHR47271">
    <property type="entry name" value="ARGININE DEIMINASE"/>
    <property type="match status" value="1"/>
</dbReference>
<comment type="similarity">
    <text evidence="2">Belongs to the arginine deiminase family.</text>
</comment>
<dbReference type="EMBL" id="FOIF01000079">
    <property type="protein sequence ID" value="SET20098.1"/>
    <property type="molecule type" value="Genomic_DNA"/>
</dbReference>
<dbReference type="STRING" id="1120990.SAMN03080614_10797"/>
<dbReference type="GO" id="GO:0019546">
    <property type="term" value="P:L-arginine deiminase pathway"/>
    <property type="evidence" value="ECO:0007669"/>
    <property type="project" value="TreeGrafter"/>
</dbReference>
<dbReference type="Gene3D" id="3.75.10.10">
    <property type="entry name" value="L-arginine/glycine Amidinotransferase, Chain A"/>
    <property type="match status" value="1"/>
</dbReference>
<dbReference type="InterPro" id="IPR003876">
    <property type="entry name" value="Arg_deiminase"/>
</dbReference>
<evidence type="ECO:0000256" key="6">
    <source>
        <dbReference type="ARBA" id="ARBA00049429"/>
    </source>
</evidence>
<dbReference type="NCBIfam" id="NF002381">
    <property type="entry name" value="PRK01388.1"/>
    <property type="match status" value="1"/>
</dbReference>
<evidence type="ECO:0000313" key="8">
    <source>
        <dbReference type="EMBL" id="SET20098.1"/>
    </source>
</evidence>
<dbReference type="Gene3D" id="1.10.3930.10">
    <property type="entry name" value="Arginine deiminase"/>
    <property type="match status" value="1"/>
</dbReference>
<evidence type="ECO:0000256" key="5">
    <source>
        <dbReference type="ARBA" id="ARBA00022801"/>
    </source>
</evidence>
<evidence type="ECO:0000256" key="3">
    <source>
        <dbReference type="ARBA" id="ARBA00012171"/>
    </source>
</evidence>
<dbReference type="RefSeq" id="WP_177159803.1">
    <property type="nucleotide sequence ID" value="NZ_FOIF01000079.1"/>
</dbReference>
<dbReference type="PIRSF" id="PIRSF006356">
    <property type="entry name" value="Arg_deiminase"/>
    <property type="match status" value="1"/>
</dbReference>
<evidence type="ECO:0000313" key="9">
    <source>
        <dbReference type="Proteomes" id="UP000243819"/>
    </source>
</evidence>
<dbReference type="GO" id="GO:0016990">
    <property type="term" value="F:arginine deiminase activity"/>
    <property type="evidence" value="ECO:0007669"/>
    <property type="project" value="UniProtKB-EC"/>
</dbReference>
<protein>
    <recommendedName>
        <fullName evidence="3">arginine deiminase</fullName>
        <ecNumber evidence="3">3.5.3.6</ecNumber>
    </recommendedName>
</protein>
<evidence type="ECO:0000256" key="1">
    <source>
        <dbReference type="ARBA" id="ARBA00005213"/>
    </source>
</evidence>
<dbReference type="PANTHER" id="PTHR47271:SF2">
    <property type="entry name" value="ARGININE DEIMINASE"/>
    <property type="match status" value="1"/>
</dbReference>
<keyword evidence="4" id="KW-0056">Arginine metabolism</keyword>
<keyword evidence="5" id="KW-0378">Hydrolase</keyword>
<comment type="catalytic activity">
    <reaction evidence="6">
        <text>L-arginine + H2O = L-citrulline + NH4(+)</text>
        <dbReference type="Rhea" id="RHEA:19597"/>
        <dbReference type="ChEBI" id="CHEBI:15377"/>
        <dbReference type="ChEBI" id="CHEBI:28938"/>
        <dbReference type="ChEBI" id="CHEBI:32682"/>
        <dbReference type="ChEBI" id="CHEBI:57743"/>
        <dbReference type="EC" id="3.5.3.6"/>
    </reaction>
</comment>
<evidence type="ECO:0000256" key="2">
    <source>
        <dbReference type="ARBA" id="ARBA00010206"/>
    </source>
</evidence>
<dbReference type="EC" id="3.5.3.6" evidence="3"/>
<comment type="pathway">
    <text evidence="1">Amino-acid degradation; L-arginine degradation via ADI pathway; carbamoyl phosphate from L-arginine: step 1/2.</text>
</comment>
<gene>
    <name evidence="8" type="ORF">SAMN03080614_10797</name>
</gene>